<dbReference type="InterPro" id="IPR002575">
    <property type="entry name" value="Aminoglycoside_PTrfase"/>
</dbReference>
<feature type="domain" description="Aminoglycoside phosphotransferase" evidence="1">
    <location>
        <begin position="5"/>
        <end position="187"/>
    </location>
</feature>
<dbReference type="Proteomes" id="UP000199182">
    <property type="component" value="Unassembled WGS sequence"/>
</dbReference>
<keyword evidence="3" id="KW-1185">Reference proteome</keyword>
<reference evidence="2 3" key="1">
    <citation type="submission" date="2016-10" db="EMBL/GenBank/DDBJ databases">
        <authorList>
            <person name="de Groot N.N."/>
        </authorList>
    </citation>
    <scope>NUCLEOTIDE SEQUENCE [LARGE SCALE GENOMIC DNA]</scope>
    <source>
        <strain evidence="2 3">CGMCC 1.5012</strain>
    </source>
</reference>
<dbReference type="Pfam" id="PF01636">
    <property type="entry name" value="APH"/>
    <property type="match status" value="1"/>
</dbReference>
<dbReference type="OrthoDB" id="9800774at2"/>
<dbReference type="Gene3D" id="3.90.1200.10">
    <property type="match status" value="1"/>
</dbReference>
<evidence type="ECO:0000313" key="2">
    <source>
        <dbReference type="EMBL" id="SDO09215.1"/>
    </source>
</evidence>
<dbReference type="RefSeq" id="WP_092643502.1">
    <property type="nucleotide sequence ID" value="NZ_FNID01000054.1"/>
</dbReference>
<dbReference type="STRING" id="258515.SAMN05192585_1542"/>
<organism evidence="2 3">
    <name type="scientific">Acetanaerobacterium elongatum</name>
    <dbReference type="NCBI Taxonomy" id="258515"/>
    <lineage>
        <taxon>Bacteria</taxon>
        <taxon>Bacillati</taxon>
        <taxon>Bacillota</taxon>
        <taxon>Clostridia</taxon>
        <taxon>Eubacteriales</taxon>
        <taxon>Oscillospiraceae</taxon>
        <taxon>Acetanaerobacterium</taxon>
    </lineage>
</organism>
<evidence type="ECO:0000259" key="1">
    <source>
        <dbReference type="Pfam" id="PF01636"/>
    </source>
</evidence>
<dbReference type="AlphaFoldDB" id="A0A1H0GQN6"/>
<accession>A0A1H0GQN6</accession>
<keyword evidence="2" id="KW-0808">Transferase</keyword>
<proteinExistence type="predicted"/>
<dbReference type="GO" id="GO:0016301">
    <property type="term" value="F:kinase activity"/>
    <property type="evidence" value="ECO:0007669"/>
    <property type="project" value="UniProtKB-KW"/>
</dbReference>
<dbReference type="EMBL" id="FNID01000054">
    <property type="protein sequence ID" value="SDO09215.1"/>
    <property type="molecule type" value="Genomic_DNA"/>
</dbReference>
<dbReference type="InterPro" id="IPR011009">
    <property type="entry name" value="Kinase-like_dom_sf"/>
</dbReference>
<name>A0A1H0GQN6_9FIRM</name>
<sequence>MSKGRLLGKGYTAEVYEWENDKILKLYNNNFPQSWCTREFEITSNVYNQLGICPKAYELVELDGRCGAVYQRVRGTMLMKQLLFPIWMLKKKARLFAQLHRDIHQEVPFELPDVKEYVASAIGRVSELTAGEKEYLYEYIKQLPDGNVMCHMDFHPQNILMCGNKPVVIDWMTAMKGSPAADVARTVVILRFFSLPVKSRLLQKLFSTFKTTLCTEYLKEYLRITGMSQENIEQWMLPIAAARQSEWLPAQDKKALLTFVREELRKKPAQKSNI</sequence>
<gene>
    <name evidence="2" type="ORF">SAMN05192585_1542</name>
</gene>
<keyword evidence="2" id="KW-0418">Kinase</keyword>
<evidence type="ECO:0000313" key="3">
    <source>
        <dbReference type="Proteomes" id="UP000199182"/>
    </source>
</evidence>
<protein>
    <submittedName>
        <fullName evidence="2">Predicted kinase, aminoglycoside phosphotransferase (APT) family</fullName>
    </submittedName>
</protein>
<dbReference type="SUPFAM" id="SSF56112">
    <property type="entry name" value="Protein kinase-like (PK-like)"/>
    <property type="match status" value="1"/>
</dbReference>